<dbReference type="SUPFAM" id="SSF55073">
    <property type="entry name" value="Nucleotide cyclase"/>
    <property type="match status" value="1"/>
</dbReference>
<feature type="transmembrane region" description="Helical" evidence="3">
    <location>
        <begin position="188"/>
        <end position="211"/>
    </location>
</feature>
<dbReference type="CDD" id="cd01949">
    <property type="entry name" value="GGDEF"/>
    <property type="match status" value="1"/>
</dbReference>
<evidence type="ECO:0000313" key="6">
    <source>
        <dbReference type="Proteomes" id="UP000074310"/>
    </source>
</evidence>
<dbReference type="EC" id="2.7.7.65" evidence="1"/>
<feature type="transmembrane region" description="Helical" evidence="3">
    <location>
        <begin position="153"/>
        <end position="176"/>
    </location>
</feature>
<dbReference type="NCBIfam" id="TIGR00254">
    <property type="entry name" value="GGDEF"/>
    <property type="match status" value="1"/>
</dbReference>
<dbReference type="PATRIC" id="fig|869719.3.peg.2040"/>
<dbReference type="RefSeq" id="WP_058754270.1">
    <property type="nucleotide sequence ID" value="NZ_LDTB01000004.1"/>
</dbReference>
<dbReference type="Gene3D" id="3.30.70.270">
    <property type="match status" value="1"/>
</dbReference>
<gene>
    <name evidence="5" type="ORF">NS334_01825</name>
</gene>
<dbReference type="InterPro" id="IPR050469">
    <property type="entry name" value="Diguanylate_Cyclase"/>
</dbReference>
<dbReference type="InterPro" id="IPR000160">
    <property type="entry name" value="GGDEF_dom"/>
</dbReference>
<keyword evidence="3" id="KW-1133">Transmembrane helix</keyword>
<evidence type="ECO:0000256" key="2">
    <source>
        <dbReference type="ARBA" id="ARBA00034247"/>
    </source>
</evidence>
<feature type="transmembrane region" description="Helical" evidence="3">
    <location>
        <begin position="37"/>
        <end position="57"/>
    </location>
</feature>
<dbReference type="InterPro" id="IPR043128">
    <property type="entry name" value="Rev_trsase/Diguanyl_cyclase"/>
</dbReference>
<protein>
    <recommendedName>
        <fullName evidence="1">diguanylate cyclase</fullName>
        <ecNumber evidence="1">2.7.7.65</ecNumber>
    </recommendedName>
</protein>
<feature type="transmembrane region" description="Helical" evidence="3">
    <location>
        <begin position="6"/>
        <end position="25"/>
    </location>
</feature>
<dbReference type="PROSITE" id="PS50887">
    <property type="entry name" value="GGDEF"/>
    <property type="match status" value="1"/>
</dbReference>
<feature type="domain" description="GGDEF" evidence="4">
    <location>
        <begin position="247"/>
        <end position="376"/>
    </location>
</feature>
<evidence type="ECO:0000313" key="5">
    <source>
        <dbReference type="EMBL" id="KTT76163.1"/>
    </source>
</evidence>
<dbReference type="AlphaFoldDB" id="A0A147I9I9"/>
<keyword evidence="3" id="KW-0472">Membrane</keyword>
<dbReference type="InterPro" id="IPR029787">
    <property type="entry name" value="Nucleotide_cyclase"/>
</dbReference>
<evidence type="ECO:0000259" key="4">
    <source>
        <dbReference type="PROSITE" id="PS50887"/>
    </source>
</evidence>
<dbReference type="SMART" id="SM00267">
    <property type="entry name" value="GGDEF"/>
    <property type="match status" value="1"/>
</dbReference>
<organism evidence="5 6">
    <name type="scientific">Sphingomonas endophytica</name>
    <dbReference type="NCBI Taxonomy" id="869719"/>
    <lineage>
        <taxon>Bacteria</taxon>
        <taxon>Pseudomonadati</taxon>
        <taxon>Pseudomonadota</taxon>
        <taxon>Alphaproteobacteria</taxon>
        <taxon>Sphingomonadales</taxon>
        <taxon>Sphingomonadaceae</taxon>
        <taxon>Sphingomonas</taxon>
    </lineage>
</organism>
<feature type="transmembrane region" description="Helical" evidence="3">
    <location>
        <begin position="94"/>
        <end position="113"/>
    </location>
</feature>
<dbReference type="Proteomes" id="UP000074310">
    <property type="component" value="Unassembled WGS sequence"/>
</dbReference>
<dbReference type="OrthoDB" id="9812260at2"/>
<dbReference type="PANTHER" id="PTHR45138">
    <property type="entry name" value="REGULATORY COMPONENTS OF SENSORY TRANSDUCTION SYSTEM"/>
    <property type="match status" value="1"/>
</dbReference>
<dbReference type="EMBL" id="LDTB01000004">
    <property type="protein sequence ID" value="KTT76163.1"/>
    <property type="molecule type" value="Genomic_DNA"/>
</dbReference>
<feature type="transmembrane region" description="Helical" evidence="3">
    <location>
        <begin position="69"/>
        <end position="87"/>
    </location>
</feature>
<feature type="transmembrane region" description="Helical" evidence="3">
    <location>
        <begin position="119"/>
        <end position="141"/>
    </location>
</feature>
<evidence type="ECO:0000256" key="3">
    <source>
        <dbReference type="SAM" id="Phobius"/>
    </source>
</evidence>
<keyword evidence="6" id="KW-1185">Reference proteome</keyword>
<keyword evidence="3" id="KW-0812">Transmembrane</keyword>
<dbReference type="GO" id="GO:0052621">
    <property type="term" value="F:diguanylate cyclase activity"/>
    <property type="evidence" value="ECO:0007669"/>
    <property type="project" value="UniProtKB-EC"/>
</dbReference>
<reference evidence="5 6" key="1">
    <citation type="journal article" date="2016" name="Front. Microbiol.">
        <title>Genomic Resource of Rice Seed Associated Bacteria.</title>
        <authorList>
            <person name="Midha S."/>
            <person name="Bansal K."/>
            <person name="Sharma S."/>
            <person name="Kumar N."/>
            <person name="Patil P.P."/>
            <person name="Chaudhry V."/>
            <person name="Patil P.B."/>
        </authorList>
    </citation>
    <scope>NUCLEOTIDE SEQUENCE [LARGE SCALE GENOMIC DNA]</scope>
    <source>
        <strain evidence="5 6">NS334</strain>
    </source>
</reference>
<accession>A0A147I9I9</accession>
<sequence length="376" mass="39973">MKLDIVSLQVVAALGSLLSGAIYLLPGIVGHRDGQSARWWGVGKLVIGVSTGATVSYAGPSALLVERVAHVMLVAGLLMCVHGIACFTGRRVPVAAAALLMIAAIAVVLIPIVDPQNARWAMGSAGLTRGVCLAAIAWMALGIARRERLVTAWIMAALFAIPAALLVAGAVVQIAAESHASLRFLARSAAAWLVALVIIIMTISHFILLLVANERAQRQLREQAYRDALTGALNRFGLERALKRLRGQVSLLLIDVDRFKALNDGQGHAAGDMVLRLLSNLAQHEVEEQGMLVRLGGDEFLCVLPGFRHEQAMALAARLSSRFDRALPATVNGPDYPTLSIGVAQGMVEDGFDRLTGDADAAMYAVKSQRRRACAA</sequence>
<comment type="catalytic activity">
    <reaction evidence="2">
        <text>2 GTP = 3',3'-c-di-GMP + 2 diphosphate</text>
        <dbReference type="Rhea" id="RHEA:24898"/>
        <dbReference type="ChEBI" id="CHEBI:33019"/>
        <dbReference type="ChEBI" id="CHEBI:37565"/>
        <dbReference type="ChEBI" id="CHEBI:58805"/>
        <dbReference type="EC" id="2.7.7.65"/>
    </reaction>
</comment>
<dbReference type="Pfam" id="PF00990">
    <property type="entry name" value="GGDEF"/>
    <property type="match status" value="1"/>
</dbReference>
<name>A0A147I9I9_9SPHN</name>
<comment type="caution">
    <text evidence="5">The sequence shown here is derived from an EMBL/GenBank/DDBJ whole genome shotgun (WGS) entry which is preliminary data.</text>
</comment>
<dbReference type="PANTHER" id="PTHR45138:SF9">
    <property type="entry name" value="DIGUANYLATE CYCLASE DGCM-RELATED"/>
    <property type="match status" value="1"/>
</dbReference>
<evidence type="ECO:0000256" key="1">
    <source>
        <dbReference type="ARBA" id="ARBA00012528"/>
    </source>
</evidence>
<proteinExistence type="predicted"/>